<gene>
    <name evidence="3" type="ORF">THAOC_21889</name>
</gene>
<dbReference type="OrthoDB" id="2013972at2759"/>
<dbReference type="Pfam" id="PF08241">
    <property type="entry name" value="Methyltransf_11"/>
    <property type="match status" value="1"/>
</dbReference>
<proteinExistence type="predicted"/>
<evidence type="ECO:0000313" key="4">
    <source>
        <dbReference type="Proteomes" id="UP000266841"/>
    </source>
</evidence>
<evidence type="ECO:0000256" key="1">
    <source>
        <dbReference type="SAM" id="MobiDB-lite"/>
    </source>
</evidence>
<dbReference type="Gene3D" id="3.40.50.150">
    <property type="entry name" value="Vaccinia Virus protein VP39"/>
    <property type="match status" value="1"/>
</dbReference>
<sequence length="501" mass="55218">MQACSLGRSSFNGRAAAASSPNRDTRRVVCQPKTARQAKFSEFSGRRRARADRHITGSDRWFSSWIEAQSSLIEKVSAVVESLKRASAVSPLTLTLAGMNAHDRALRQHSTNRNAVSPKHKRKQNSRRGRPSLFSYNNALALEVGSGRSPSLPYSNAQNIPSIRIMKLPSISLIVLLLTTSGDRQQCASAFRVGNEGNAELMKKSVEDALKIAPHKQQDVKPPLRNELLGTEVPCPFEYWERPDIHTFGNMKLGGGFHAAMAPIATKIIDMKAYGGVDVRKCISEELRVLVNKTNARVADLCCGVGMSTRALESAFHDAEMLVGIDTSPQMISMAEAITGHEYGIRAAMDRHVESVRRLLEDSYGAFADALAALDVDPYPEYRSSSPIRAAYQLGNAEMTGLPDKSLDLVTIMYSFHEVPREGRNRIIQEARRLLKKGGHIAILDICPTYTPSPHMLAGEPFVIEYQSNIDEQLASLPGLNLFKRKTVVPGHVNMWLLEAA</sequence>
<feature type="compositionally biased region" description="Basic residues" evidence="1">
    <location>
        <begin position="118"/>
        <end position="130"/>
    </location>
</feature>
<evidence type="ECO:0000259" key="2">
    <source>
        <dbReference type="Pfam" id="PF08241"/>
    </source>
</evidence>
<feature type="region of interest" description="Disordered" evidence="1">
    <location>
        <begin position="1"/>
        <end position="28"/>
    </location>
</feature>
<feature type="domain" description="Methyltransferase type 11" evidence="2">
    <location>
        <begin position="383"/>
        <end position="443"/>
    </location>
</feature>
<name>K0RYC1_THAOC</name>
<feature type="region of interest" description="Disordered" evidence="1">
    <location>
        <begin position="107"/>
        <end position="132"/>
    </location>
</feature>
<dbReference type="EMBL" id="AGNL01026412">
    <property type="protein sequence ID" value="EJK58015.1"/>
    <property type="molecule type" value="Genomic_DNA"/>
</dbReference>
<dbReference type="PANTHER" id="PTHR43591">
    <property type="entry name" value="METHYLTRANSFERASE"/>
    <property type="match status" value="1"/>
</dbReference>
<protein>
    <recommendedName>
        <fullName evidence="2">Methyltransferase type 11 domain-containing protein</fullName>
    </recommendedName>
</protein>
<organism evidence="3 4">
    <name type="scientific">Thalassiosira oceanica</name>
    <name type="common">Marine diatom</name>
    <dbReference type="NCBI Taxonomy" id="159749"/>
    <lineage>
        <taxon>Eukaryota</taxon>
        <taxon>Sar</taxon>
        <taxon>Stramenopiles</taxon>
        <taxon>Ochrophyta</taxon>
        <taxon>Bacillariophyta</taxon>
        <taxon>Coscinodiscophyceae</taxon>
        <taxon>Thalassiosirophycidae</taxon>
        <taxon>Thalassiosirales</taxon>
        <taxon>Thalassiosiraceae</taxon>
        <taxon>Thalassiosira</taxon>
    </lineage>
</organism>
<dbReference type="AlphaFoldDB" id="K0RYC1"/>
<dbReference type="SUPFAM" id="SSF53335">
    <property type="entry name" value="S-adenosyl-L-methionine-dependent methyltransferases"/>
    <property type="match status" value="1"/>
</dbReference>
<accession>K0RYC1</accession>
<dbReference type="InterPro" id="IPR013216">
    <property type="entry name" value="Methyltransf_11"/>
</dbReference>
<comment type="caution">
    <text evidence="3">The sequence shown here is derived from an EMBL/GenBank/DDBJ whole genome shotgun (WGS) entry which is preliminary data.</text>
</comment>
<reference evidence="3 4" key="1">
    <citation type="journal article" date="2012" name="Genome Biol.">
        <title>Genome and low-iron response of an oceanic diatom adapted to chronic iron limitation.</title>
        <authorList>
            <person name="Lommer M."/>
            <person name="Specht M."/>
            <person name="Roy A.S."/>
            <person name="Kraemer L."/>
            <person name="Andreson R."/>
            <person name="Gutowska M.A."/>
            <person name="Wolf J."/>
            <person name="Bergner S.V."/>
            <person name="Schilhabel M.B."/>
            <person name="Klostermeier U.C."/>
            <person name="Beiko R.G."/>
            <person name="Rosenstiel P."/>
            <person name="Hippler M."/>
            <person name="Laroche J."/>
        </authorList>
    </citation>
    <scope>NUCLEOTIDE SEQUENCE [LARGE SCALE GENOMIC DNA]</scope>
    <source>
        <strain evidence="3 4">CCMP1005</strain>
    </source>
</reference>
<dbReference type="eggNOG" id="ENOG502S5NT">
    <property type="taxonomic scope" value="Eukaryota"/>
</dbReference>
<dbReference type="GO" id="GO:0008757">
    <property type="term" value="F:S-adenosylmethionine-dependent methyltransferase activity"/>
    <property type="evidence" value="ECO:0007669"/>
    <property type="project" value="InterPro"/>
</dbReference>
<dbReference type="InterPro" id="IPR029063">
    <property type="entry name" value="SAM-dependent_MTases_sf"/>
</dbReference>
<dbReference type="Proteomes" id="UP000266841">
    <property type="component" value="Unassembled WGS sequence"/>
</dbReference>
<evidence type="ECO:0000313" key="3">
    <source>
        <dbReference type="EMBL" id="EJK58015.1"/>
    </source>
</evidence>
<keyword evidence="4" id="KW-1185">Reference proteome</keyword>
<dbReference type="PANTHER" id="PTHR43591:SF24">
    <property type="entry name" value="2-METHOXY-6-POLYPRENYL-1,4-BENZOQUINOL METHYLASE, MITOCHONDRIAL"/>
    <property type="match status" value="1"/>
</dbReference>